<keyword evidence="2" id="KW-1185">Reference proteome</keyword>
<organism evidence="1 2">
    <name type="scientific">Aquimarina litoralis</name>
    <dbReference type="NCBI Taxonomy" id="584605"/>
    <lineage>
        <taxon>Bacteria</taxon>
        <taxon>Pseudomonadati</taxon>
        <taxon>Bacteroidota</taxon>
        <taxon>Flavobacteriia</taxon>
        <taxon>Flavobacteriales</taxon>
        <taxon>Flavobacteriaceae</taxon>
        <taxon>Aquimarina</taxon>
    </lineage>
</organism>
<accession>A0ABP3UF95</accession>
<evidence type="ECO:0008006" key="3">
    <source>
        <dbReference type="Google" id="ProtNLM"/>
    </source>
</evidence>
<evidence type="ECO:0000313" key="2">
    <source>
        <dbReference type="Proteomes" id="UP001501758"/>
    </source>
</evidence>
<reference evidence="2" key="1">
    <citation type="journal article" date="2019" name="Int. J. Syst. Evol. Microbiol.">
        <title>The Global Catalogue of Microorganisms (GCM) 10K type strain sequencing project: providing services to taxonomists for standard genome sequencing and annotation.</title>
        <authorList>
            <consortium name="The Broad Institute Genomics Platform"/>
            <consortium name="The Broad Institute Genome Sequencing Center for Infectious Disease"/>
            <person name="Wu L."/>
            <person name="Ma J."/>
        </authorList>
    </citation>
    <scope>NUCLEOTIDE SEQUENCE [LARGE SCALE GENOMIC DNA]</scope>
    <source>
        <strain evidence="2">JCM 15974</strain>
    </source>
</reference>
<name>A0ABP3UF95_9FLAO</name>
<dbReference type="PROSITE" id="PS51257">
    <property type="entry name" value="PROKAR_LIPOPROTEIN"/>
    <property type="match status" value="1"/>
</dbReference>
<proteinExistence type="predicted"/>
<dbReference type="Proteomes" id="UP001501758">
    <property type="component" value="Unassembled WGS sequence"/>
</dbReference>
<dbReference type="Gene3D" id="3.10.450.50">
    <property type="match status" value="2"/>
</dbReference>
<dbReference type="EMBL" id="BAAAGE010000004">
    <property type="protein sequence ID" value="GAA0730378.1"/>
    <property type="molecule type" value="Genomic_DNA"/>
</dbReference>
<comment type="caution">
    <text evidence="1">The sequence shown here is derived from an EMBL/GenBank/DDBJ whole genome shotgun (WGS) entry which is preliminary data.</text>
</comment>
<gene>
    <name evidence="1" type="ORF">GCM10009430_41580</name>
</gene>
<evidence type="ECO:0000313" key="1">
    <source>
        <dbReference type="EMBL" id="GAA0730378.1"/>
    </source>
</evidence>
<sequence length="302" mass="34915">MKRYIVLIFGITTLIACENKENKKTSTIEKPVTVENMLARYNQMIIKAGKTNSFEIIQDLYDSESLLMTDYNPLIVSDTSIKIYYDTIFDRRNIKEYNRKTLDVLEFSNRIIEIGLFTKVFEDAEKVEGKYLNVWKHDGEGKLKLRAEAFGYLKRMDDPDKFLVPEAITTSLDPIKIPRELAAYSALGKSNVRARIPERTADSYTDDAMYLPFSDTIKSGKSVLLEHYKGYYKYPATIDSLEVMTYAYDIVEDGYIKYGGFYVDWSVPGYSGNSTGTGISYWRREKDHSLRIHRQIGLHIHK</sequence>
<protein>
    <recommendedName>
        <fullName evidence="3">Nuclear transport factor 2 family protein</fullName>
    </recommendedName>
</protein>
<dbReference type="RefSeq" id="WP_343914166.1">
    <property type="nucleotide sequence ID" value="NZ_BAAAGE010000004.1"/>
</dbReference>